<feature type="region of interest" description="Disordered" evidence="1">
    <location>
        <begin position="126"/>
        <end position="150"/>
    </location>
</feature>
<evidence type="ECO:0000313" key="2">
    <source>
        <dbReference type="EMBL" id="CAK0878865.1"/>
    </source>
</evidence>
<sequence length="321" mass="35217">ATKLKSGDMSQKAMIAMVCKRAHAIGMYTLSEGSKGQLAAVVSSQLTGVTNDMWYDILVQVKLKLATMKARDWKHRTIWEYDSPDSLESESWYYTAYPEGDPPRGQDWYIDEPDFVRLSSRLMKGGKHAAKQVRDDRPAPPPPTAPPPAIGDFGAYKSMYGAMNAYHMYAHPGTPAPLGDLSDEEAALRKTVRNRKEAVALNKRAAAAGGDADGVEGADDDGDELADEEGGPPKKVMKGAPPKKAMKVAMRRPSAKPKPLPKAPMTGAPKVEYRAGYILTQPDKSQYRAVLGRSDRRIRWGTGSTRQEAFTKAMKCIDERS</sequence>
<evidence type="ECO:0000256" key="1">
    <source>
        <dbReference type="SAM" id="MobiDB-lite"/>
    </source>
</evidence>
<accession>A0ABN9VYW8</accession>
<organism evidence="2 3">
    <name type="scientific">Prorocentrum cordatum</name>
    <dbReference type="NCBI Taxonomy" id="2364126"/>
    <lineage>
        <taxon>Eukaryota</taxon>
        <taxon>Sar</taxon>
        <taxon>Alveolata</taxon>
        <taxon>Dinophyceae</taxon>
        <taxon>Prorocentrales</taxon>
        <taxon>Prorocentraceae</taxon>
        <taxon>Prorocentrum</taxon>
    </lineage>
</organism>
<dbReference type="Proteomes" id="UP001189429">
    <property type="component" value="Unassembled WGS sequence"/>
</dbReference>
<feature type="compositionally biased region" description="Basic residues" evidence="1">
    <location>
        <begin position="244"/>
        <end position="255"/>
    </location>
</feature>
<name>A0ABN9VYW8_9DINO</name>
<dbReference type="EMBL" id="CAUYUJ010017893">
    <property type="protein sequence ID" value="CAK0878865.1"/>
    <property type="molecule type" value="Genomic_DNA"/>
</dbReference>
<evidence type="ECO:0008006" key="4">
    <source>
        <dbReference type="Google" id="ProtNLM"/>
    </source>
</evidence>
<feature type="compositionally biased region" description="Pro residues" evidence="1">
    <location>
        <begin position="139"/>
        <end position="149"/>
    </location>
</feature>
<gene>
    <name evidence="2" type="ORF">PCOR1329_LOCUS62481</name>
</gene>
<feature type="non-terminal residue" evidence="2">
    <location>
        <position position="1"/>
    </location>
</feature>
<reference evidence="2" key="1">
    <citation type="submission" date="2023-10" db="EMBL/GenBank/DDBJ databases">
        <authorList>
            <person name="Chen Y."/>
            <person name="Shah S."/>
            <person name="Dougan E. K."/>
            <person name="Thang M."/>
            <person name="Chan C."/>
        </authorList>
    </citation>
    <scope>NUCLEOTIDE SEQUENCE [LARGE SCALE GENOMIC DNA]</scope>
</reference>
<protein>
    <recommendedName>
        <fullName evidence="4">AP2/ERF domain-containing protein</fullName>
    </recommendedName>
</protein>
<keyword evidence="3" id="KW-1185">Reference proteome</keyword>
<feature type="region of interest" description="Disordered" evidence="1">
    <location>
        <begin position="203"/>
        <end position="267"/>
    </location>
</feature>
<proteinExistence type="predicted"/>
<feature type="compositionally biased region" description="Acidic residues" evidence="1">
    <location>
        <begin position="213"/>
        <end position="230"/>
    </location>
</feature>
<comment type="caution">
    <text evidence="2">The sequence shown here is derived from an EMBL/GenBank/DDBJ whole genome shotgun (WGS) entry which is preliminary data.</text>
</comment>
<evidence type="ECO:0000313" key="3">
    <source>
        <dbReference type="Proteomes" id="UP001189429"/>
    </source>
</evidence>